<dbReference type="Gene3D" id="3.40.50.880">
    <property type="match status" value="1"/>
</dbReference>
<evidence type="ECO:0000256" key="4">
    <source>
        <dbReference type="SAM" id="SignalP"/>
    </source>
</evidence>
<reference evidence="6 7" key="1">
    <citation type="submission" date="2022-10" db="EMBL/GenBank/DDBJ databases">
        <title>Erythrobacter sp. sf7 Genome sequencing.</title>
        <authorList>
            <person name="Park S."/>
        </authorList>
    </citation>
    <scope>NUCLEOTIDE SEQUENCE [LARGE SCALE GENOMIC DNA]</scope>
    <source>
        <strain evidence="7">sf7</strain>
    </source>
</reference>
<gene>
    <name evidence="6" type="ORF">OIK40_12090</name>
</gene>
<dbReference type="SUPFAM" id="SSF52317">
    <property type="entry name" value="Class I glutamine amidotransferase-like"/>
    <property type="match status" value="1"/>
</dbReference>
<keyword evidence="1" id="KW-0346">Stress response</keyword>
<dbReference type="EMBL" id="JAQQXQ010000009">
    <property type="protein sequence ID" value="MDC8755380.1"/>
    <property type="molecule type" value="Genomic_DNA"/>
</dbReference>
<keyword evidence="4" id="KW-0732">Signal</keyword>
<keyword evidence="2" id="KW-0456">Lyase</keyword>
<proteinExistence type="inferred from homology"/>
<feature type="signal peptide" evidence="4">
    <location>
        <begin position="1"/>
        <end position="20"/>
    </location>
</feature>
<evidence type="ECO:0000313" key="6">
    <source>
        <dbReference type="EMBL" id="MDC8755380.1"/>
    </source>
</evidence>
<dbReference type="PANTHER" id="PTHR48094">
    <property type="entry name" value="PROTEIN/NUCLEIC ACID DEGLYCASE DJ-1-RELATED"/>
    <property type="match status" value="1"/>
</dbReference>
<organism evidence="6 7">
    <name type="scientific">Erythrobacter fulvus</name>
    <dbReference type="NCBI Taxonomy" id="2987523"/>
    <lineage>
        <taxon>Bacteria</taxon>
        <taxon>Pseudomonadati</taxon>
        <taxon>Pseudomonadota</taxon>
        <taxon>Alphaproteobacteria</taxon>
        <taxon>Sphingomonadales</taxon>
        <taxon>Erythrobacteraceae</taxon>
        <taxon>Erythrobacter/Porphyrobacter group</taxon>
        <taxon>Erythrobacter</taxon>
    </lineage>
</organism>
<dbReference type="Pfam" id="PF01965">
    <property type="entry name" value="DJ-1_PfpI"/>
    <property type="match status" value="1"/>
</dbReference>
<evidence type="ECO:0000313" key="7">
    <source>
        <dbReference type="Proteomes" id="UP001216558"/>
    </source>
</evidence>
<dbReference type="InterPro" id="IPR002818">
    <property type="entry name" value="DJ-1/PfpI"/>
</dbReference>
<evidence type="ECO:0000256" key="1">
    <source>
        <dbReference type="ARBA" id="ARBA00023016"/>
    </source>
</evidence>
<evidence type="ECO:0000256" key="2">
    <source>
        <dbReference type="ARBA" id="ARBA00023239"/>
    </source>
</evidence>
<comment type="similarity">
    <text evidence="3">Belongs to the peptidase C56 family. HSP31-like subfamily.</text>
</comment>
<name>A0ABT5JT97_9SPHN</name>
<dbReference type="Proteomes" id="UP001216558">
    <property type="component" value="Unassembled WGS sequence"/>
</dbReference>
<accession>A0ABT5JT97</accession>
<feature type="chain" id="PRO_5047137538" evidence="4">
    <location>
        <begin position="21"/>
        <end position="350"/>
    </location>
</feature>
<keyword evidence="7" id="KW-1185">Reference proteome</keyword>
<sequence>MVRWITLLCALLLGAFQAQAAQTSAAPLPERVLLVVSSHGRDAGKTQPGFEMDELSQAWLVLRANGFAVDIASPAGGPVVADEHDPGKPYNAAFAADAEAQRKLAATLPLSPAMAGQYSAIMVIGGKGAMFDLPFSQVLQSLLKQTEARGGVVAAVCHGPAVFARIRNADGSAWIQGRRLTGFTDEEEALFGKTWVPHFPFLLESELRRLGAEVTEAPIMLPHVAIDGRVVTGQNPFSVAAAADAVVAALGRTPLARNLWPDERSLALVALTVAGDTAPLAAALEQGSADIDAPLVAIWGYYRALQAGDDPAMLAPALKVMELARPHFPEPQLDAAMAEARAVLARQQRP</sequence>
<dbReference type="InterPro" id="IPR050325">
    <property type="entry name" value="Prot/Nucl_acid_deglycase"/>
</dbReference>
<protein>
    <submittedName>
        <fullName evidence="6">Type 1 glutamine amidotransferase domain-containing protein</fullName>
    </submittedName>
</protein>
<feature type="domain" description="DJ-1/PfpI" evidence="5">
    <location>
        <begin position="48"/>
        <end position="246"/>
    </location>
</feature>
<dbReference type="PANTHER" id="PTHR48094:SF11">
    <property type="entry name" value="GLUTATHIONE-INDEPENDENT GLYOXALASE HSP31-RELATED"/>
    <property type="match status" value="1"/>
</dbReference>
<keyword evidence="6" id="KW-0315">Glutamine amidotransferase</keyword>
<dbReference type="RefSeq" id="WP_273678593.1">
    <property type="nucleotide sequence ID" value="NZ_JAQQXQ010000009.1"/>
</dbReference>
<evidence type="ECO:0000256" key="3">
    <source>
        <dbReference type="ARBA" id="ARBA00038493"/>
    </source>
</evidence>
<dbReference type="CDD" id="cd03141">
    <property type="entry name" value="GATase1_Hsp31_like"/>
    <property type="match status" value="1"/>
</dbReference>
<comment type="caution">
    <text evidence="6">The sequence shown here is derived from an EMBL/GenBank/DDBJ whole genome shotgun (WGS) entry which is preliminary data.</text>
</comment>
<evidence type="ECO:0000259" key="5">
    <source>
        <dbReference type="Pfam" id="PF01965"/>
    </source>
</evidence>
<dbReference type="InterPro" id="IPR029062">
    <property type="entry name" value="Class_I_gatase-like"/>
</dbReference>